<keyword evidence="2" id="KW-0732">Signal</keyword>
<evidence type="ECO:0008006" key="5">
    <source>
        <dbReference type="Google" id="ProtNLM"/>
    </source>
</evidence>
<accession>A0A9P0AI08</accession>
<feature type="signal peptide" evidence="2">
    <location>
        <begin position="1"/>
        <end position="18"/>
    </location>
</feature>
<evidence type="ECO:0000313" key="3">
    <source>
        <dbReference type="EMBL" id="CAH0392235.1"/>
    </source>
</evidence>
<dbReference type="AlphaFoldDB" id="A0A9P0AI08"/>
<evidence type="ECO:0000256" key="2">
    <source>
        <dbReference type="SAM" id="SignalP"/>
    </source>
</evidence>
<evidence type="ECO:0000313" key="4">
    <source>
        <dbReference type="Proteomes" id="UP001152759"/>
    </source>
</evidence>
<dbReference type="Proteomes" id="UP001152759">
    <property type="component" value="Chromosome 6"/>
</dbReference>
<keyword evidence="4" id="KW-1185">Reference proteome</keyword>
<gene>
    <name evidence="3" type="ORF">BEMITA_LOCUS10778</name>
</gene>
<dbReference type="GO" id="GO:0008374">
    <property type="term" value="F:O-acyltransferase activity"/>
    <property type="evidence" value="ECO:0007669"/>
    <property type="project" value="InterPro"/>
</dbReference>
<evidence type="ECO:0000256" key="1">
    <source>
        <dbReference type="SAM" id="MobiDB-lite"/>
    </source>
</evidence>
<feature type="chain" id="PRO_5040286208" description="Lecithin:cholesterol acyltransferase" evidence="2">
    <location>
        <begin position="19"/>
        <end position="466"/>
    </location>
</feature>
<proteinExistence type="predicted"/>
<dbReference type="SUPFAM" id="SSF53474">
    <property type="entry name" value="alpha/beta-Hydrolases"/>
    <property type="match status" value="1"/>
</dbReference>
<sequence>MIFIKFFTVFTICQFCLTSCICQLLTISTTNYDYDGNRMAPIILVHGVTKSQIMGKYSSPGPLKCPVSNGWEHLWMNVDIAFSGTHYQKCWAYRLKLLYDRSRHKCTNQVGVQTRVEGSFGSLGASDFVTDNFAARLLPDFQYFHKFITAFEMRGYTKDFSLKLAPYDWRYAPPQIGETGYYTRLTRLIEQTATQTGRKVALVAHSMGGLVLAYFLNQKPQAWKNQYIQVLITSGTPWLGSAEALNKYIEGEDYGAPTIDKSVILTLSQSFQSLAYLLPQEEAFAKTVLVEWVPKGRKYTAQNYQQFFQDAGFIDGYLMRQDLRHLYPVPLNRLGVKYVCTWANSSKIETPITYRIKSDKLTDTSDYEKVNTVGDAVVPLKSLRYCEKFPHAIVKGFQGHSHTGLIKSDEFFDYVSSVVSQAQPVGAQAQPGGSQGRPGRAQGQPGGSQGQPGGSQAQPSGISTRG</sequence>
<dbReference type="PANTHER" id="PTHR11440">
    <property type="entry name" value="LECITHIN-CHOLESTEROL ACYLTRANSFERASE-RELATED"/>
    <property type="match status" value="1"/>
</dbReference>
<dbReference type="Gene3D" id="3.40.50.1820">
    <property type="entry name" value="alpha/beta hydrolase"/>
    <property type="match status" value="1"/>
</dbReference>
<feature type="compositionally biased region" description="Gly residues" evidence="1">
    <location>
        <begin position="444"/>
        <end position="453"/>
    </location>
</feature>
<name>A0A9P0AI08_BEMTA</name>
<protein>
    <recommendedName>
        <fullName evidence="5">Lecithin:cholesterol acyltransferase</fullName>
    </recommendedName>
</protein>
<reference evidence="3" key="1">
    <citation type="submission" date="2021-12" db="EMBL/GenBank/DDBJ databases">
        <authorList>
            <person name="King R."/>
        </authorList>
    </citation>
    <scope>NUCLEOTIDE SEQUENCE</scope>
</reference>
<organism evidence="3 4">
    <name type="scientific">Bemisia tabaci</name>
    <name type="common">Sweetpotato whitefly</name>
    <name type="synonym">Aleurodes tabaci</name>
    <dbReference type="NCBI Taxonomy" id="7038"/>
    <lineage>
        <taxon>Eukaryota</taxon>
        <taxon>Metazoa</taxon>
        <taxon>Ecdysozoa</taxon>
        <taxon>Arthropoda</taxon>
        <taxon>Hexapoda</taxon>
        <taxon>Insecta</taxon>
        <taxon>Pterygota</taxon>
        <taxon>Neoptera</taxon>
        <taxon>Paraneoptera</taxon>
        <taxon>Hemiptera</taxon>
        <taxon>Sternorrhyncha</taxon>
        <taxon>Aleyrodoidea</taxon>
        <taxon>Aleyrodidae</taxon>
        <taxon>Aleyrodinae</taxon>
        <taxon>Bemisia</taxon>
    </lineage>
</organism>
<dbReference type="EMBL" id="OU963867">
    <property type="protein sequence ID" value="CAH0392235.1"/>
    <property type="molecule type" value="Genomic_DNA"/>
</dbReference>
<feature type="compositionally biased region" description="Low complexity" evidence="1">
    <location>
        <begin position="454"/>
        <end position="466"/>
    </location>
</feature>
<dbReference type="InterPro" id="IPR003386">
    <property type="entry name" value="LACT/PDAT_acylTrfase"/>
</dbReference>
<dbReference type="InterPro" id="IPR029058">
    <property type="entry name" value="AB_hydrolase_fold"/>
</dbReference>
<feature type="compositionally biased region" description="Low complexity" evidence="1">
    <location>
        <begin position="423"/>
        <end position="443"/>
    </location>
</feature>
<dbReference type="Pfam" id="PF02450">
    <property type="entry name" value="LCAT"/>
    <property type="match status" value="1"/>
</dbReference>
<dbReference type="GO" id="GO:0006629">
    <property type="term" value="P:lipid metabolic process"/>
    <property type="evidence" value="ECO:0007669"/>
    <property type="project" value="InterPro"/>
</dbReference>
<feature type="region of interest" description="Disordered" evidence="1">
    <location>
        <begin position="423"/>
        <end position="466"/>
    </location>
</feature>